<name>A0A3G1A660_9CREN</name>
<organism evidence="1 2">
    <name type="scientific">Thermofilum adornatum 1505</name>
    <dbReference type="NCBI Taxonomy" id="697581"/>
    <lineage>
        <taxon>Archaea</taxon>
        <taxon>Thermoproteota</taxon>
        <taxon>Thermoprotei</taxon>
        <taxon>Thermofilales</taxon>
        <taxon>Thermofilaceae</taxon>
        <taxon>Thermofilum</taxon>
    </lineage>
</organism>
<accession>A0A3G1A660</accession>
<dbReference type="EMBL" id="CP007493">
    <property type="protein sequence ID" value="AJB41565.1"/>
    <property type="molecule type" value="Genomic_DNA"/>
</dbReference>
<gene>
    <name evidence="1" type="ORF">TCARB_0501</name>
</gene>
<dbReference type="Pfam" id="PF05559">
    <property type="entry name" value="DUF763"/>
    <property type="match status" value="1"/>
</dbReference>
<dbReference type="PANTHER" id="PTHR38597">
    <property type="entry name" value="BLL3834 PROTEIN"/>
    <property type="match status" value="1"/>
</dbReference>
<dbReference type="KEGG" id="tcb:TCARB_0501"/>
<sequence>MRTGIAELPLHGGKVPAWLLSRMEKLSKILVTLIVEEYGTLGLLERISDPVYFQAINNIIGMDWDSSGSTTVTTAIIKRVLSREELGVRACGGKGVHSREAPDEIRKVSEEFGLDASSLVRTSRLVAKIDNTALQSGYQLYHHVFFVDEEGNWAVVQQGMNTIDKTARRYHWLSTKVSDFTRNPHSGIQGRREPFALNTVADDSQEFRKLSVELIKDEPEKLPTLFAEANRLLEGYVPLTSYVPYDPHKVRELREKFRRLGKPSLNKDVWLQLREVNIDSFSDLLLLKNVGPATMRGLALVAELVYEVQPSWRDPVTHPPVDPFKFAYAVGGKDGVPFPIDRKQYDELLSILSELISRMKGDAKIMKRLAALTLSWAPPPEEKIPT</sequence>
<protein>
    <recommendedName>
        <fullName evidence="3">DUF763 domain-containing protein</fullName>
    </recommendedName>
</protein>
<dbReference type="GeneID" id="25405956"/>
<dbReference type="Proteomes" id="UP000266720">
    <property type="component" value="Chromosome"/>
</dbReference>
<dbReference type="PANTHER" id="PTHR38597:SF1">
    <property type="entry name" value="BLL3834 PROTEIN"/>
    <property type="match status" value="1"/>
</dbReference>
<reference evidence="2" key="1">
    <citation type="book" date="2010" name="EXTREMOPHILES" publisher="0:0-0">
        <title>Complete genome sequences of ten hyperthermophilic archaea reveal their metabolic capabilities and possible ecological roles.</title>
        <editorList>
            <person name="?"/>
        </editorList>
        <authorList>
            <person name="Ravin N.V."/>
            <person name="Mardanov A.V."/>
            <person name="Bonch-Osmolovskaya E.A."/>
            <person name="Skryabin K.G."/>
        </authorList>
    </citation>
    <scope>NUCLEOTIDE SEQUENCE [LARGE SCALE GENOMIC DNA]</scope>
    <source>
        <strain evidence="2">1505</strain>
    </source>
</reference>
<evidence type="ECO:0008006" key="3">
    <source>
        <dbReference type="Google" id="ProtNLM"/>
    </source>
</evidence>
<evidence type="ECO:0000313" key="2">
    <source>
        <dbReference type="Proteomes" id="UP000266720"/>
    </source>
</evidence>
<dbReference type="RefSeq" id="WP_052886615.1">
    <property type="nucleotide sequence ID" value="NZ_CP007493.1"/>
</dbReference>
<evidence type="ECO:0000313" key="1">
    <source>
        <dbReference type="EMBL" id="AJB41565.1"/>
    </source>
</evidence>
<dbReference type="AlphaFoldDB" id="A0A3G1A660"/>
<dbReference type="STRING" id="697581.TCARB_0501"/>
<proteinExistence type="predicted"/>
<dbReference type="InterPro" id="IPR008482">
    <property type="entry name" value="DUF763"/>
</dbReference>